<comment type="similarity">
    <text evidence="5">Belongs to the peptidase C19 family.</text>
</comment>
<dbReference type="AlphaFoldDB" id="A0A9N9BEP2"/>
<dbReference type="InterPro" id="IPR050185">
    <property type="entry name" value="Ub_carboxyl-term_hydrolase"/>
</dbReference>
<dbReference type="SUPFAM" id="SSF57850">
    <property type="entry name" value="RING/U-box"/>
    <property type="match status" value="1"/>
</dbReference>
<feature type="compositionally biased region" description="Basic and acidic residues" evidence="6">
    <location>
        <begin position="242"/>
        <end position="252"/>
    </location>
</feature>
<dbReference type="SMART" id="SM00290">
    <property type="entry name" value="ZnF_UBP"/>
    <property type="match status" value="1"/>
</dbReference>
<feature type="compositionally biased region" description="Low complexity" evidence="6">
    <location>
        <begin position="761"/>
        <end position="773"/>
    </location>
</feature>
<organism evidence="9 10">
    <name type="scientific">Acaulospora morrowiae</name>
    <dbReference type="NCBI Taxonomy" id="94023"/>
    <lineage>
        <taxon>Eukaryota</taxon>
        <taxon>Fungi</taxon>
        <taxon>Fungi incertae sedis</taxon>
        <taxon>Mucoromycota</taxon>
        <taxon>Glomeromycotina</taxon>
        <taxon>Glomeromycetes</taxon>
        <taxon>Diversisporales</taxon>
        <taxon>Acaulosporaceae</taxon>
        <taxon>Acaulospora</taxon>
    </lineage>
</organism>
<dbReference type="InterPro" id="IPR028889">
    <property type="entry name" value="USP"/>
</dbReference>
<feature type="compositionally biased region" description="Polar residues" evidence="6">
    <location>
        <begin position="654"/>
        <end position="667"/>
    </location>
</feature>
<evidence type="ECO:0000256" key="1">
    <source>
        <dbReference type="ARBA" id="ARBA00022723"/>
    </source>
</evidence>
<feature type="region of interest" description="Disordered" evidence="6">
    <location>
        <begin position="242"/>
        <end position="267"/>
    </location>
</feature>
<keyword evidence="5" id="KW-0378">Hydrolase</keyword>
<evidence type="ECO:0000313" key="10">
    <source>
        <dbReference type="Proteomes" id="UP000789342"/>
    </source>
</evidence>
<feature type="region of interest" description="Disordered" evidence="6">
    <location>
        <begin position="398"/>
        <end position="420"/>
    </location>
</feature>
<evidence type="ECO:0000256" key="5">
    <source>
        <dbReference type="RuleBase" id="RU366025"/>
    </source>
</evidence>
<evidence type="ECO:0000256" key="3">
    <source>
        <dbReference type="ARBA" id="ARBA00022833"/>
    </source>
</evidence>
<evidence type="ECO:0000256" key="2">
    <source>
        <dbReference type="ARBA" id="ARBA00022771"/>
    </source>
</evidence>
<protein>
    <recommendedName>
        <fullName evidence="5">Ubiquitin carboxyl-terminal hydrolase</fullName>
        <ecNumber evidence="5">3.4.19.12</ecNumber>
    </recommendedName>
</protein>
<dbReference type="InterPro" id="IPR001394">
    <property type="entry name" value="Peptidase_C19_UCH"/>
</dbReference>
<reference evidence="9" key="1">
    <citation type="submission" date="2021-06" db="EMBL/GenBank/DDBJ databases">
        <authorList>
            <person name="Kallberg Y."/>
            <person name="Tangrot J."/>
            <person name="Rosling A."/>
        </authorList>
    </citation>
    <scope>NUCLEOTIDE SEQUENCE</scope>
    <source>
        <strain evidence="9">CL551</strain>
    </source>
</reference>
<evidence type="ECO:0000256" key="4">
    <source>
        <dbReference type="PROSITE-ProRule" id="PRU00502"/>
    </source>
</evidence>
<feature type="compositionally biased region" description="Polar residues" evidence="6">
    <location>
        <begin position="482"/>
        <end position="497"/>
    </location>
</feature>
<name>A0A9N9BEP2_9GLOM</name>
<keyword evidence="5" id="KW-0833">Ubl conjugation pathway</keyword>
<dbReference type="InterPro" id="IPR001607">
    <property type="entry name" value="Znf_UBP"/>
</dbReference>
<dbReference type="GO" id="GO:0004843">
    <property type="term" value="F:cysteine-type deubiquitinase activity"/>
    <property type="evidence" value="ECO:0007669"/>
    <property type="project" value="UniProtKB-UniRule"/>
</dbReference>
<feature type="domain" description="USP" evidence="7">
    <location>
        <begin position="269"/>
        <end position="959"/>
    </location>
</feature>
<dbReference type="Pfam" id="PF02148">
    <property type="entry name" value="zf-UBP"/>
    <property type="match status" value="1"/>
</dbReference>
<evidence type="ECO:0000313" key="9">
    <source>
        <dbReference type="EMBL" id="CAG8562139.1"/>
    </source>
</evidence>
<feature type="compositionally biased region" description="Basic and acidic residues" evidence="6">
    <location>
        <begin position="589"/>
        <end position="599"/>
    </location>
</feature>
<dbReference type="PROSITE" id="PS50235">
    <property type="entry name" value="USP_3"/>
    <property type="match status" value="1"/>
</dbReference>
<dbReference type="Proteomes" id="UP000789342">
    <property type="component" value="Unassembled WGS sequence"/>
</dbReference>
<evidence type="ECO:0000256" key="6">
    <source>
        <dbReference type="SAM" id="MobiDB-lite"/>
    </source>
</evidence>
<feature type="compositionally biased region" description="Low complexity" evidence="6">
    <location>
        <begin position="105"/>
        <end position="126"/>
    </location>
</feature>
<feature type="compositionally biased region" description="Polar residues" evidence="6">
    <location>
        <begin position="702"/>
        <end position="742"/>
    </location>
</feature>
<keyword evidence="3" id="KW-0862">Zinc</keyword>
<dbReference type="OrthoDB" id="420187at2759"/>
<dbReference type="GO" id="GO:0008270">
    <property type="term" value="F:zinc ion binding"/>
    <property type="evidence" value="ECO:0007669"/>
    <property type="project" value="UniProtKB-KW"/>
</dbReference>
<dbReference type="InterPro" id="IPR013083">
    <property type="entry name" value="Znf_RING/FYVE/PHD"/>
</dbReference>
<keyword evidence="10" id="KW-1185">Reference proteome</keyword>
<dbReference type="PROSITE" id="PS00972">
    <property type="entry name" value="USP_1"/>
    <property type="match status" value="1"/>
</dbReference>
<dbReference type="PROSITE" id="PS00973">
    <property type="entry name" value="USP_2"/>
    <property type="match status" value="1"/>
</dbReference>
<feature type="compositionally biased region" description="Basic and acidic residues" evidence="6">
    <location>
        <begin position="774"/>
        <end position="784"/>
    </location>
</feature>
<feature type="region of interest" description="Disordered" evidence="6">
    <location>
        <begin position="565"/>
        <end position="787"/>
    </location>
</feature>
<evidence type="ECO:0000259" key="8">
    <source>
        <dbReference type="PROSITE" id="PS50271"/>
    </source>
</evidence>
<dbReference type="SUPFAM" id="SSF54001">
    <property type="entry name" value="Cysteine proteinases"/>
    <property type="match status" value="1"/>
</dbReference>
<sequence length="960" mass="107660">MRGSKKKGQKKGKKQKNLKNKAHQKKSQKMPGDIDDTENGYQEDGEICPHVKTSVKPNKLKKSEFQKIFKSIESQTFSEIQCETCAEEKKSKESDSTLETINPPDTETTDSSDTGITDSSGADSTDVGNIDSSNDGASSSIIESGALVIYNGNRTDEENTPRIWICIHCARTSCGRDDEAHALKHYEENKNHAISMDLKEFSFWCYECDKEVIVSTGKNQVLADIHSQFRKAFKKEELKAFDEQTNKKDSRSRNSFNQINHTRNKIPTPGLSNLGNTCFFNSVMQVVTVTSALRDVLQPNRPGQSDLIPPLINAKQCIAAIRDDVGPLTNAFKEFLSVMWEGEREIVSPRDLFDQITRKWSQFRGWRQQDSQELMRFLFDGIKSEELELIKRVSKKKNEDQLSDQGTDDENNTSEEKPPPQEFVSFIDACFGGKLASVIVCKTCRMCSYSYEEFLDVSLPIKSNNNEGRFKKMKNFLTGSNNSTQSFYNNSEDSNQNGDDESNNSNKEAKPEEYSPLLKEIPNSSDRSAQNSCISLIDCLRSFMRVETLDGDNLFACGNCWKNSNHEGSDVTDEKSDAEEDDSIEPDVQVDKAIGKELENTESLKQSPSTPINTSEVNHMTNTQPENGASEPMDVSGDNSTTDAQIYESFRPHITSTNAPDENSNEPISRDDSEETCVSGADAQSDENPQKSVSEDSEETRISGTDAQSDGISNNSISEGAHVTSTDAQSDENQNHCSNDPSDYTPINGKDGEVDSRGMEVDLPVHSSSSRSSPLHDSESEKNKSTKAQQFILREAYKRYLFSSLPPVLVLHLKRFQQTGKWSISMKKIDDFVEFDEEIDVGNFIVPPGADDIDGSKSSRKKVFNTKYRLYGVVVHMGSLYNGHYIAYVLSKNILGTGEQFGVPELNPDDYEEVEKIHSKSDMVGEHKQWIYCSDSNVRMAKVDEVLRSEAYLLFYEQVR</sequence>
<evidence type="ECO:0000259" key="7">
    <source>
        <dbReference type="PROSITE" id="PS50235"/>
    </source>
</evidence>
<dbReference type="EC" id="3.4.19.12" evidence="5"/>
<feature type="region of interest" description="Disordered" evidence="6">
    <location>
        <begin position="88"/>
        <end position="136"/>
    </location>
</feature>
<feature type="compositionally biased region" description="Basic and acidic residues" evidence="6">
    <location>
        <begin position="750"/>
        <end position="760"/>
    </location>
</feature>
<dbReference type="GO" id="GO:0006508">
    <property type="term" value="P:proteolysis"/>
    <property type="evidence" value="ECO:0007669"/>
    <property type="project" value="UniProtKB-KW"/>
</dbReference>
<dbReference type="Gene3D" id="3.30.40.10">
    <property type="entry name" value="Zinc/RING finger domain, C3HC4 (zinc finger)"/>
    <property type="match status" value="1"/>
</dbReference>
<feature type="compositionally biased region" description="Acidic residues" evidence="6">
    <location>
        <begin position="33"/>
        <end position="46"/>
    </location>
</feature>
<comment type="catalytic activity">
    <reaction evidence="5">
        <text>Thiol-dependent hydrolysis of ester, thioester, amide, peptide and isopeptide bonds formed by the C-terminal Gly of ubiquitin (a 76-residue protein attached to proteins as an intracellular targeting signal).</text>
        <dbReference type="EC" id="3.4.19.12"/>
    </reaction>
</comment>
<dbReference type="Gene3D" id="3.90.70.10">
    <property type="entry name" value="Cysteine proteinases"/>
    <property type="match status" value="2"/>
</dbReference>
<dbReference type="PANTHER" id="PTHR21646">
    <property type="entry name" value="UBIQUITIN CARBOXYL-TERMINAL HYDROLASE"/>
    <property type="match status" value="1"/>
</dbReference>
<keyword evidence="1" id="KW-0479">Metal-binding</keyword>
<dbReference type="EMBL" id="CAJVPV010003903">
    <property type="protein sequence ID" value="CAG8562139.1"/>
    <property type="molecule type" value="Genomic_DNA"/>
</dbReference>
<dbReference type="InterPro" id="IPR038765">
    <property type="entry name" value="Papain-like_cys_pep_sf"/>
</dbReference>
<keyword evidence="5" id="KW-0788">Thiol protease</keyword>
<dbReference type="PANTHER" id="PTHR21646:SF39">
    <property type="entry name" value="UBIQUITIN CARBOXYL-TERMINAL HYDROLASE 16"/>
    <property type="match status" value="1"/>
</dbReference>
<dbReference type="Pfam" id="PF00443">
    <property type="entry name" value="UCH"/>
    <property type="match status" value="1"/>
</dbReference>
<comment type="caution">
    <text evidence="9">The sequence shown here is derived from an EMBL/GenBank/DDBJ whole genome shotgun (WGS) entry which is preliminary data.</text>
</comment>
<dbReference type="PROSITE" id="PS50271">
    <property type="entry name" value="ZF_UBP"/>
    <property type="match status" value="1"/>
</dbReference>
<gene>
    <name evidence="9" type="ORF">AMORRO_LOCUS6069</name>
</gene>
<feature type="compositionally biased region" description="Acidic residues" evidence="6">
    <location>
        <begin position="576"/>
        <end position="585"/>
    </location>
</feature>
<feature type="region of interest" description="Disordered" evidence="6">
    <location>
        <begin position="1"/>
        <end position="60"/>
    </location>
</feature>
<feature type="compositionally biased region" description="Basic residues" evidence="6">
    <location>
        <begin position="1"/>
        <end position="28"/>
    </location>
</feature>
<feature type="region of interest" description="Disordered" evidence="6">
    <location>
        <begin position="482"/>
        <end position="528"/>
    </location>
</feature>
<feature type="compositionally biased region" description="Basic and acidic residues" evidence="6">
    <location>
        <begin position="565"/>
        <end position="575"/>
    </location>
</feature>
<accession>A0A9N9BEP2</accession>
<keyword evidence="2 4" id="KW-0863">Zinc-finger</keyword>
<feature type="compositionally biased region" description="Polar residues" evidence="6">
    <location>
        <begin position="601"/>
        <end position="627"/>
    </location>
</feature>
<dbReference type="GO" id="GO:0016579">
    <property type="term" value="P:protein deubiquitination"/>
    <property type="evidence" value="ECO:0007669"/>
    <property type="project" value="InterPro"/>
</dbReference>
<dbReference type="InterPro" id="IPR018200">
    <property type="entry name" value="USP_CS"/>
</dbReference>
<proteinExistence type="inferred from homology"/>
<keyword evidence="5" id="KW-0645">Protease</keyword>
<feature type="domain" description="UBP-type" evidence="8">
    <location>
        <begin position="131"/>
        <end position="232"/>
    </location>
</feature>